<sequence>MRINVETDPPTTPNPPSVRGERKGGLEFLINHSVIAIFNL</sequence>
<feature type="region of interest" description="Disordered" evidence="1">
    <location>
        <begin position="1"/>
        <end position="23"/>
    </location>
</feature>
<organism evidence="2 3">
    <name type="scientific">Crocosphaera watsonii WH 0003</name>
    <dbReference type="NCBI Taxonomy" id="423471"/>
    <lineage>
        <taxon>Bacteria</taxon>
        <taxon>Bacillati</taxon>
        <taxon>Cyanobacteriota</taxon>
        <taxon>Cyanophyceae</taxon>
        <taxon>Oscillatoriophycideae</taxon>
        <taxon>Chroococcales</taxon>
        <taxon>Aphanothecaceae</taxon>
        <taxon>Crocosphaera</taxon>
    </lineage>
</organism>
<reference evidence="2 3" key="1">
    <citation type="journal article" date="2011" name="Front. Microbiol.">
        <title>Two Strains of Crocosphaera watsonii with Highly Conserved Genomes are Distinguished by Strain-Specific Features.</title>
        <authorList>
            <person name="Bench S.R."/>
            <person name="Ilikchyan I.N."/>
            <person name="Tripp H.J."/>
            <person name="Zehr J.P."/>
        </authorList>
    </citation>
    <scope>NUCLEOTIDE SEQUENCE [LARGE SCALE GENOMIC DNA]</scope>
    <source>
        <strain evidence="2 3">WH 0003</strain>
    </source>
</reference>
<gene>
    <name evidence="2" type="ORF">CWATWH0003_2773</name>
</gene>
<dbReference type="Proteomes" id="UP000003477">
    <property type="component" value="Unassembled WGS sequence"/>
</dbReference>
<evidence type="ECO:0000313" key="2">
    <source>
        <dbReference type="EMBL" id="EHJ12518.1"/>
    </source>
</evidence>
<proteinExistence type="predicted"/>
<name>G5J5L7_CROWT</name>
<accession>G5J5L7</accession>
<comment type="caution">
    <text evidence="2">The sequence shown here is derived from an EMBL/GenBank/DDBJ whole genome shotgun (WGS) entry which is preliminary data.</text>
</comment>
<dbReference type="AlphaFoldDB" id="G5J5L7"/>
<dbReference type="EMBL" id="AESD01000413">
    <property type="protein sequence ID" value="EHJ12518.1"/>
    <property type="molecule type" value="Genomic_DNA"/>
</dbReference>
<evidence type="ECO:0000256" key="1">
    <source>
        <dbReference type="SAM" id="MobiDB-lite"/>
    </source>
</evidence>
<dbReference type="PATRIC" id="fig|423471.3.peg.2607"/>
<evidence type="ECO:0000313" key="3">
    <source>
        <dbReference type="Proteomes" id="UP000003477"/>
    </source>
</evidence>
<protein>
    <submittedName>
        <fullName evidence="2">Uncharacterized protein</fullName>
    </submittedName>
</protein>